<sequence>MVSFPFLGIAALTALPVTKAVPTGLDNLARRQAITALSESQINYFTPYTLYASAAYCPSAELAVWACGVNCQAIPQFEPVAAGGDGNLVQYWYVGFDPTLDSVIVAHQGTDPAALLADLTDVNLIQEALDPTLFPGLSTDILVHSGFANEQSLTAADVLSAVQETMAKYGVNQVTIVGHSLGKFSSFLTAFNLSDQSDTQERQSPFSTPYTFLFIFRTRRSLISDTAFHEWVGNQAFANYVDAGLTNVTHVNDKKDVIAIVPPTSLGFIHPSGEVHIEDWGDWDACPGQENPSPLCIVGDVPTVLQGNIVDHLGPYNGIWIGCGVQTIIP</sequence>
<dbReference type="PANTHER" id="PTHR45856:SF25">
    <property type="entry name" value="FUNGAL LIPASE-LIKE DOMAIN-CONTAINING PROTEIN"/>
    <property type="match status" value="1"/>
</dbReference>
<dbReference type="Pfam" id="PF01764">
    <property type="entry name" value="Lipase_3"/>
    <property type="match status" value="1"/>
</dbReference>
<reference evidence="7 8" key="1">
    <citation type="journal article" date="2018" name="Sci. Rep.">
        <title>Genome sequence of the cauliflower mushroom Sparassis crispa (Hanabiratake) and its association with beneficial usage.</title>
        <authorList>
            <person name="Kiyama R."/>
            <person name="Furutani Y."/>
            <person name="Kawaguchi K."/>
            <person name="Nakanishi T."/>
        </authorList>
    </citation>
    <scope>NUCLEOTIDE SEQUENCE [LARGE SCALE GENOMIC DNA]</scope>
</reference>
<comment type="catalytic activity">
    <reaction evidence="3">
        <text>a diacylglycerol + H2O = a monoacylglycerol + a fatty acid + H(+)</text>
        <dbReference type="Rhea" id="RHEA:32731"/>
        <dbReference type="ChEBI" id="CHEBI:15377"/>
        <dbReference type="ChEBI" id="CHEBI:15378"/>
        <dbReference type="ChEBI" id="CHEBI:17408"/>
        <dbReference type="ChEBI" id="CHEBI:18035"/>
        <dbReference type="ChEBI" id="CHEBI:28868"/>
    </reaction>
</comment>
<keyword evidence="5" id="KW-0732">Signal</keyword>
<dbReference type="EMBL" id="BFAD01000009">
    <property type="protein sequence ID" value="GBE86677.1"/>
    <property type="molecule type" value="Genomic_DNA"/>
</dbReference>
<evidence type="ECO:0000256" key="4">
    <source>
        <dbReference type="ARBA" id="ARBA00048461"/>
    </source>
</evidence>
<feature type="chain" id="PRO_5019416363" evidence="5">
    <location>
        <begin position="21"/>
        <end position="330"/>
    </location>
</feature>
<keyword evidence="1" id="KW-1015">Disulfide bond</keyword>
<dbReference type="CDD" id="cd00519">
    <property type="entry name" value="Lipase_3"/>
    <property type="match status" value="1"/>
</dbReference>
<evidence type="ECO:0000256" key="5">
    <source>
        <dbReference type="SAM" id="SignalP"/>
    </source>
</evidence>
<gene>
    <name evidence="7" type="ORF">SCP_0905570</name>
</gene>
<evidence type="ECO:0000259" key="6">
    <source>
        <dbReference type="Pfam" id="PF01764"/>
    </source>
</evidence>
<evidence type="ECO:0000313" key="7">
    <source>
        <dbReference type="EMBL" id="GBE86677.1"/>
    </source>
</evidence>
<evidence type="ECO:0000256" key="1">
    <source>
        <dbReference type="ARBA" id="ARBA00023157"/>
    </source>
</evidence>
<dbReference type="STRING" id="139825.A0A401GWS6"/>
<dbReference type="AlphaFoldDB" id="A0A401GWS6"/>
<evidence type="ECO:0000256" key="2">
    <source>
        <dbReference type="ARBA" id="ARBA00043996"/>
    </source>
</evidence>
<dbReference type="OrthoDB" id="426718at2759"/>
<dbReference type="SUPFAM" id="SSF53474">
    <property type="entry name" value="alpha/beta-Hydrolases"/>
    <property type="match status" value="1"/>
</dbReference>
<proteinExistence type="inferred from homology"/>
<dbReference type="RefSeq" id="XP_027617590.1">
    <property type="nucleotide sequence ID" value="XM_027761789.1"/>
</dbReference>
<keyword evidence="8" id="KW-1185">Reference proteome</keyword>
<dbReference type="GO" id="GO:0006629">
    <property type="term" value="P:lipid metabolic process"/>
    <property type="evidence" value="ECO:0007669"/>
    <property type="project" value="InterPro"/>
</dbReference>
<dbReference type="Proteomes" id="UP000287166">
    <property type="component" value="Unassembled WGS sequence"/>
</dbReference>
<dbReference type="InParanoid" id="A0A401GWS6"/>
<dbReference type="InterPro" id="IPR002921">
    <property type="entry name" value="Fungal_lipase-type"/>
</dbReference>
<comment type="caution">
    <text evidence="7">The sequence shown here is derived from an EMBL/GenBank/DDBJ whole genome shotgun (WGS) entry which is preliminary data.</text>
</comment>
<feature type="signal peptide" evidence="5">
    <location>
        <begin position="1"/>
        <end position="20"/>
    </location>
</feature>
<comment type="catalytic activity">
    <reaction evidence="4">
        <text>a monoacylglycerol + H2O = glycerol + a fatty acid + H(+)</text>
        <dbReference type="Rhea" id="RHEA:15245"/>
        <dbReference type="ChEBI" id="CHEBI:15377"/>
        <dbReference type="ChEBI" id="CHEBI:15378"/>
        <dbReference type="ChEBI" id="CHEBI:17408"/>
        <dbReference type="ChEBI" id="CHEBI:17754"/>
        <dbReference type="ChEBI" id="CHEBI:28868"/>
    </reaction>
</comment>
<dbReference type="PANTHER" id="PTHR45856">
    <property type="entry name" value="ALPHA/BETA-HYDROLASES SUPERFAMILY PROTEIN"/>
    <property type="match status" value="1"/>
</dbReference>
<evidence type="ECO:0000256" key="3">
    <source>
        <dbReference type="ARBA" id="ARBA00047591"/>
    </source>
</evidence>
<feature type="domain" description="Fungal lipase-type" evidence="6">
    <location>
        <begin position="129"/>
        <end position="264"/>
    </location>
</feature>
<comment type="similarity">
    <text evidence="2">Belongs to the AB hydrolase superfamily. Lipase family. Class 3 subfamily.</text>
</comment>
<evidence type="ECO:0000313" key="8">
    <source>
        <dbReference type="Proteomes" id="UP000287166"/>
    </source>
</evidence>
<accession>A0A401GWS6</accession>
<dbReference type="Gene3D" id="3.40.50.1820">
    <property type="entry name" value="alpha/beta hydrolase"/>
    <property type="match status" value="1"/>
</dbReference>
<dbReference type="GeneID" id="38783594"/>
<protein>
    <submittedName>
        <fullName evidence="7">Lipase</fullName>
    </submittedName>
</protein>
<organism evidence="7 8">
    <name type="scientific">Sparassis crispa</name>
    <dbReference type="NCBI Taxonomy" id="139825"/>
    <lineage>
        <taxon>Eukaryota</taxon>
        <taxon>Fungi</taxon>
        <taxon>Dikarya</taxon>
        <taxon>Basidiomycota</taxon>
        <taxon>Agaricomycotina</taxon>
        <taxon>Agaricomycetes</taxon>
        <taxon>Polyporales</taxon>
        <taxon>Sparassidaceae</taxon>
        <taxon>Sparassis</taxon>
    </lineage>
</organism>
<name>A0A401GWS6_9APHY</name>
<dbReference type="InterPro" id="IPR051218">
    <property type="entry name" value="Sec_MonoDiacylglyc_Lipase"/>
</dbReference>
<dbReference type="InterPro" id="IPR029058">
    <property type="entry name" value="AB_hydrolase_fold"/>
</dbReference>